<proteinExistence type="predicted"/>
<protein>
    <submittedName>
        <fullName evidence="3">Transmembrane protein 69</fullName>
    </submittedName>
</protein>
<evidence type="ECO:0000256" key="2">
    <source>
        <dbReference type="SAM" id="Phobius"/>
    </source>
</evidence>
<evidence type="ECO:0000313" key="4">
    <source>
        <dbReference type="Proteomes" id="UP000694408"/>
    </source>
</evidence>
<dbReference type="InterPro" id="IPR021836">
    <property type="entry name" value="DUF3429"/>
</dbReference>
<organism evidence="3 4">
    <name type="scientific">Junco hyemalis</name>
    <name type="common">Dark-eyed junco</name>
    <dbReference type="NCBI Taxonomy" id="40217"/>
    <lineage>
        <taxon>Eukaryota</taxon>
        <taxon>Metazoa</taxon>
        <taxon>Chordata</taxon>
        <taxon>Craniata</taxon>
        <taxon>Vertebrata</taxon>
        <taxon>Euteleostomi</taxon>
        <taxon>Archelosauria</taxon>
        <taxon>Archosauria</taxon>
        <taxon>Dinosauria</taxon>
        <taxon>Saurischia</taxon>
        <taxon>Theropoda</taxon>
        <taxon>Coelurosauria</taxon>
        <taxon>Aves</taxon>
        <taxon>Neognathae</taxon>
        <taxon>Neoaves</taxon>
        <taxon>Telluraves</taxon>
        <taxon>Australaves</taxon>
        <taxon>Passeriformes</taxon>
        <taxon>Passerellidae</taxon>
        <taxon>Junco</taxon>
    </lineage>
</organism>
<name>A0A8C5J0X2_JUNHY</name>
<feature type="transmembrane region" description="Helical" evidence="2">
    <location>
        <begin position="274"/>
        <end position="295"/>
    </location>
</feature>
<feature type="transmembrane region" description="Helical" evidence="2">
    <location>
        <begin position="301"/>
        <end position="324"/>
    </location>
</feature>
<accession>A0A8C5J0X2</accession>
<evidence type="ECO:0000313" key="3">
    <source>
        <dbReference type="Ensembl" id="ENSJHYP00000010299.1"/>
    </source>
</evidence>
<dbReference type="AlphaFoldDB" id="A0A8C5J0X2"/>
<sequence>MGAPEATLAGGSGAVAAPGESCPVPVGRAAPPPSGRSIYSPLPSPSGGAVWLSGLPFSPGAAGPGTVESNPGRTAHVPPGIEKINMFPLIQRCCFKTPFKLQKLPGASVLLRGRNKRSCSSLALLQLQRDARPLCTPLSLQPAAAHTAQLRTFHSSLPVSKKETSAEAEAQSQESPGSLKDCPKPVLYLSLGGLIPFVAVPLAMASQGSYCPELAFAQVTYGAATASFLGGMRWGFALPENSPAKPDWLNLANGTVPALLACQALLFKDVTQGALMLTVALGIALHYDISLLPTYPRWFKVLRVFGTVVMISSLLATVALKAFLEGEQSDDRKKQQNRN</sequence>
<evidence type="ECO:0000256" key="1">
    <source>
        <dbReference type="SAM" id="MobiDB-lite"/>
    </source>
</evidence>
<feature type="transmembrane region" description="Helical" evidence="2">
    <location>
        <begin position="186"/>
        <end position="204"/>
    </location>
</feature>
<reference evidence="3" key="2">
    <citation type="submission" date="2025-09" db="UniProtKB">
        <authorList>
            <consortium name="Ensembl"/>
        </authorList>
    </citation>
    <scope>IDENTIFICATION</scope>
</reference>
<keyword evidence="2" id="KW-0472">Membrane</keyword>
<reference evidence="3" key="1">
    <citation type="submission" date="2025-08" db="UniProtKB">
        <authorList>
            <consortium name="Ensembl"/>
        </authorList>
    </citation>
    <scope>IDENTIFICATION</scope>
</reference>
<dbReference type="PANTHER" id="PTHR15887:SF1">
    <property type="entry name" value="TRANSMEMBRANE PROTEIN 69"/>
    <property type="match status" value="1"/>
</dbReference>
<dbReference type="Ensembl" id="ENSJHYT00000012457.1">
    <property type="protein sequence ID" value="ENSJHYP00000010299.1"/>
    <property type="gene ID" value="ENSJHYG00000008082.1"/>
</dbReference>
<dbReference type="Pfam" id="PF11911">
    <property type="entry name" value="DUF3429"/>
    <property type="match status" value="1"/>
</dbReference>
<feature type="transmembrane region" description="Helical" evidence="2">
    <location>
        <begin position="216"/>
        <end position="236"/>
    </location>
</feature>
<keyword evidence="2" id="KW-0812">Transmembrane</keyword>
<dbReference type="PANTHER" id="PTHR15887">
    <property type="entry name" value="TRANSMEMBRANE PROTEIN 69"/>
    <property type="match status" value="1"/>
</dbReference>
<keyword evidence="4" id="KW-1185">Reference proteome</keyword>
<feature type="region of interest" description="Disordered" evidence="1">
    <location>
        <begin position="1"/>
        <end position="40"/>
    </location>
</feature>
<dbReference type="Proteomes" id="UP000694408">
    <property type="component" value="Unplaced"/>
</dbReference>
<keyword evidence="2" id="KW-1133">Transmembrane helix</keyword>